<comment type="caution">
    <text evidence="3">The sequence shown here is derived from an EMBL/GenBank/DDBJ whole genome shotgun (WGS) entry which is preliminary data.</text>
</comment>
<organism evidence="3">
    <name type="scientific">Paenibacillus sp. SYP-B3998</name>
    <dbReference type="NCBI Taxonomy" id="2678564"/>
    <lineage>
        <taxon>Bacteria</taxon>
        <taxon>Bacillati</taxon>
        <taxon>Bacillota</taxon>
        <taxon>Bacilli</taxon>
        <taxon>Bacillales</taxon>
        <taxon>Paenibacillaceae</taxon>
        <taxon>Paenibacillus</taxon>
    </lineage>
</organism>
<name>A0A6G3ZUE8_9BACL</name>
<dbReference type="AlphaFoldDB" id="A0A6G3ZUE8"/>
<evidence type="ECO:0000256" key="2">
    <source>
        <dbReference type="ARBA" id="ARBA00022729"/>
    </source>
</evidence>
<dbReference type="Gene3D" id="3.40.50.1980">
    <property type="entry name" value="Nitrogenase molybdenum iron protein domain"/>
    <property type="match status" value="1"/>
</dbReference>
<evidence type="ECO:0000256" key="1">
    <source>
        <dbReference type="ARBA" id="ARBA00022448"/>
    </source>
</evidence>
<dbReference type="RefSeq" id="WP_163942860.1">
    <property type="nucleotide sequence ID" value="NZ_JAAIKC010000001.1"/>
</dbReference>
<evidence type="ECO:0000313" key="3">
    <source>
        <dbReference type="EMBL" id="NEW05690.1"/>
    </source>
</evidence>
<dbReference type="InterPro" id="IPR051313">
    <property type="entry name" value="Bact_iron-sidero_bind"/>
</dbReference>
<reference evidence="3" key="1">
    <citation type="submission" date="2020-02" db="EMBL/GenBank/DDBJ databases">
        <authorList>
            <person name="Shen X.-R."/>
            <person name="Zhang Y.-X."/>
        </authorList>
    </citation>
    <scope>NUCLEOTIDE SEQUENCE</scope>
    <source>
        <strain evidence="3">SYP-B3998</strain>
    </source>
</reference>
<proteinExistence type="predicted"/>
<keyword evidence="2" id="KW-0732">Signal</keyword>
<gene>
    <name evidence="3" type="ORF">GK047_06600</name>
</gene>
<protein>
    <submittedName>
        <fullName evidence="3">Uncharacterized protein</fullName>
    </submittedName>
</protein>
<sequence>MNRVARVLFIGMSILLAALLFGCEKKTEVTDGNKPLPEAVTKASQSPFRIIKDAKGEVQIPTNPKRIVDISGSTEELLVLGYTPIASGNTDMADAKKFTPILKDKLVTNTVNTGWYAS</sequence>
<dbReference type="GO" id="GO:0030288">
    <property type="term" value="C:outer membrane-bounded periplasmic space"/>
    <property type="evidence" value="ECO:0007669"/>
    <property type="project" value="TreeGrafter"/>
</dbReference>
<dbReference type="PROSITE" id="PS51257">
    <property type="entry name" value="PROKAR_LIPOPROTEIN"/>
    <property type="match status" value="1"/>
</dbReference>
<dbReference type="PANTHER" id="PTHR30532:SF21">
    <property type="entry name" value="SIDEROPHORE-BINDING LIPOPROTEIN YFIY-RELATED"/>
    <property type="match status" value="1"/>
</dbReference>
<dbReference type="EMBL" id="JAAIKC010000001">
    <property type="protein sequence ID" value="NEW05690.1"/>
    <property type="molecule type" value="Genomic_DNA"/>
</dbReference>
<dbReference type="SUPFAM" id="SSF53807">
    <property type="entry name" value="Helical backbone' metal receptor"/>
    <property type="match status" value="1"/>
</dbReference>
<keyword evidence="1" id="KW-0813">Transport</keyword>
<accession>A0A6G3ZUE8</accession>
<dbReference type="PANTHER" id="PTHR30532">
    <property type="entry name" value="IRON III DICITRATE-BINDING PERIPLASMIC PROTEIN"/>
    <property type="match status" value="1"/>
</dbReference>